<dbReference type="Pfam" id="PF12085">
    <property type="entry name" value="DUF3562"/>
    <property type="match status" value="1"/>
</dbReference>
<dbReference type="Proteomes" id="UP000256838">
    <property type="component" value="Unassembled WGS sequence"/>
</dbReference>
<dbReference type="OrthoDB" id="9022654at2"/>
<evidence type="ECO:0000313" key="1">
    <source>
        <dbReference type="EMBL" id="RDU98650.1"/>
    </source>
</evidence>
<keyword evidence="2" id="KW-1185">Reference proteome</keyword>
<dbReference type="InterPro" id="IPR021945">
    <property type="entry name" value="DUF3562"/>
</dbReference>
<dbReference type="RefSeq" id="WP_115533466.1">
    <property type="nucleotide sequence ID" value="NZ_QRGA01000006.1"/>
</dbReference>
<organism evidence="1 2">
    <name type="scientific">Trinickia dinghuensis</name>
    <dbReference type="NCBI Taxonomy" id="2291023"/>
    <lineage>
        <taxon>Bacteria</taxon>
        <taxon>Pseudomonadati</taxon>
        <taxon>Pseudomonadota</taxon>
        <taxon>Betaproteobacteria</taxon>
        <taxon>Burkholderiales</taxon>
        <taxon>Burkholderiaceae</taxon>
        <taxon>Trinickia</taxon>
    </lineage>
</organism>
<dbReference type="NCBIfam" id="NF046112">
    <property type="entry name" value="MSMEG_6209_Nter"/>
    <property type="match status" value="1"/>
</dbReference>
<dbReference type="AlphaFoldDB" id="A0A3D8K0K4"/>
<sequence>MTQPNVDDLVQSIANDTGAPRETVSAMVSQIWQAFSDGAQITDYLAVLVTKRVREDLLNQSRRNRH</sequence>
<proteinExistence type="predicted"/>
<protein>
    <submittedName>
        <fullName evidence="1">DUF3562 domain-containing protein</fullName>
    </submittedName>
</protein>
<evidence type="ECO:0000313" key="2">
    <source>
        <dbReference type="Proteomes" id="UP000256838"/>
    </source>
</evidence>
<name>A0A3D8K0K4_9BURK</name>
<accession>A0A3D8K0K4</accession>
<reference evidence="1 2" key="1">
    <citation type="submission" date="2018-08" db="EMBL/GenBank/DDBJ databases">
        <title>Paraburkholderia sp. DHOM06 isolated from forest soil.</title>
        <authorList>
            <person name="Gao Z.-H."/>
            <person name="Qiu L.-H."/>
        </authorList>
    </citation>
    <scope>NUCLEOTIDE SEQUENCE [LARGE SCALE GENOMIC DNA]</scope>
    <source>
        <strain evidence="1 2">DHOM06</strain>
    </source>
</reference>
<dbReference type="Gene3D" id="1.10.8.1060">
    <property type="entry name" value="Corynebacterium glutamicum thioredoxin-dependent arsenate reductase, N-terminal domain"/>
    <property type="match status" value="1"/>
</dbReference>
<gene>
    <name evidence="1" type="ORF">DWV00_10225</name>
</gene>
<dbReference type="EMBL" id="QRGA01000006">
    <property type="protein sequence ID" value="RDU98650.1"/>
    <property type="molecule type" value="Genomic_DNA"/>
</dbReference>
<comment type="caution">
    <text evidence="1">The sequence shown here is derived from an EMBL/GenBank/DDBJ whole genome shotgun (WGS) entry which is preliminary data.</text>
</comment>